<evidence type="ECO:0000259" key="3">
    <source>
        <dbReference type="Pfam" id="PF02518"/>
    </source>
</evidence>
<organism evidence="4 5">
    <name type="scientific">Noviherbaspirillum galbum</name>
    <dbReference type="NCBI Taxonomy" id="2709383"/>
    <lineage>
        <taxon>Bacteria</taxon>
        <taxon>Pseudomonadati</taxon>
        <taxon>Pseudomonadota</taxon>
        <taxon>Betaproteobacteria</taxon>
        <taxon>Burkholderiales</taxon>
        <taxon>Oxalobacteraceae</taxon>
        <taxon>Noviherbaspirillum</taxon>
    </lineage>
</organism>
<comment type="catalytic activity">
    <reaction evidence="1">
        <text>ATP + protein L-histidine = ADP + protein N-phospho-L-histidine.</text>
        <dbReference type="EC" id="2.7.13.3"/>
    </reaction>
</comment>
<keyword evidence="4" id="KW-0067">ATP-binding</keyword>
<protein>
    <recommendedName>
        <fullName evidence="2">histidine kinase</fullName>
        <ecNumber evidence="2">2.7.13.3</ecNumber>
    </recommendedName>
</protein>
<evidence type="ECO:0000313" key="5">
    <source>
        <dbReference type="Proteomes" id="UP000482155"/>
    </source>
</evidence>
<dbReference type="RefSeq" id="WP_163959836.1">
    <property type="nucleotide sequence ID" value="NZ_JAAIVB010000003.1"/>
</dbReference>
<dbReference type="EC" id="2.7.13.3" evidence="2"/>
<evidence type="ECO:0000256" key="1">
    <source>
        <dbReference type="ARBA" id="ARBA00000085"/>
    </source>
</evidence>
<dbReference type="InterPro" id="IPR036890">
    <property type="entry name" value="HATPase_C_sf"/>
</dbReference>
<dbReference type="EMBL" id="JAAIVB010000003">
    <property type="protein sequence ID" value="NEX59576.1"/>
    <property type="molecule type" value="Genomic_DNA"/>
</dbReference>
<feature type="domain" description="Histidine kinase/HSP90-like ATPase" evidence="3">
    <location>
        <begin position="11"/>
        <end position="81"/>
    </location>
</feature>
<keyword evidence="4" id="KW-0547">Nucleotide-binding</keyword>
<reference evidence="4 5" key="1">
    <citation type="submission" date="2020-02" db="EMBL/GenBank/DDBJ databases">
        <authorList>
            <person name="Kim M.K."/>
        </authorList>
    </citation>
    <scope>NUCLEOTIDE SEQUENCE [LARGE SCALE GENOMIC DNA]</scope>
    <source>
        <strain evidence="4 5">17J57-3</strain>
    </source>
</reference>
<sequence>MAQDPNAPAFIEVKDQGLRILEADVPRIFVKFFRVDQPAGSIKDVGLDVHLAKKILNLHEGGIDVRSDVGEFASVVTLLPVDALVRRTNAVLRMAHR</sequence>
<dbReference type="GO" id="GO:0004673">
    <property type="term" value="F:protein histidine kinase activity"/>
    <property type="evidence" value="ECO:0007669"/>
    <property type="project" value="UniProtKB-EC"/>
</dbReference>
<evidence type="ECO:0000256" key="2">
    <source>
        <dbReference type="ARBA" id="ARBA00012438"/>
    </source>
</evidence>
<dbReference type="InterPro" id="IPR003594">
    <property type="entry name" value="HATPase_dom"/>
</dbReference>
<dbReference type="Pfam" id="PF02518">
    <property type="entry name" value="HATPase_c"/>
    <property type="match status" value="1"/>
</dbReference>
<dbReference type="GO" id="GO:0005524">
    <property type="term" value="F:ATP binding"/>
    <property type="evidence" value="ECO:0007669"/>
    <property type="project" value="UniProtKB-KW"/>
</dbReference>
<evidence type="ECO:0000313" key="4">
    <source>
        <dbReference type="EMBL" id="NEX59576.1"/>
    </source>
</evidence>
<dbReference type="SUPFAM" id="SSF55874">
    <property type="entry name" value="ATPase domain of HSP90 chaperone/DNA topoisomerase II/histidine kinase"/>
    <property type="match status" value="1"/>
</dbReference>
<keyword evidence="5" id="KW-1185">Reference proteome</keyword>
<proteinExistence type="predicted"/>
<dbReference type="PRINTS" id="PR00344">
    <property type="entry name" value="BCTRLSENSOR"/>
</dbReference>
<dbReference type="AlphaFoldDB" id="A0A6B3SLQ9"/>
<dbReference type="Proteomes" id="UP000482155">
    <property type="component" value="Unassembled WGS sequence"/>
</dbReference>
<dbReference type="InterPro" id="IPR004358">
    <property type="entry name" value="Sig_transdc_His_kin-like_C"/>
</dbReference>
<accession>A0A6B3SLQ9</accession>
<dbReference type="Gene3D" id="3.30.565.10">
    <property type="entry name" value="Histidine kinase-like ATPase, C-terminal domain"/>
    <property type="match status" value="1"/>
</dbReference>
<gene>
    <name evidence="4" type="ORF">G3574_00655</name>
</gene>
<comment type="caution">
    <text evidence="4">The sequence shown here is derived from an EMBL/GenBank/DDBJ whole genome shotgun (WGS) entry which is preliminary data.</text>
</comment>
<name>A0A6B3SLQ9_9BURK</name>